<gene>
    <name evidence="1" type="ORF">FHS16_004227</name>
</gene>
<dbReference type="EMBL" id="JACHXW010000014">
    <property type="protein sequence ID" value="MBB3154151.1"/>
    <property type="molecule type" value="Genomic_DNA"/>
</dbReference>
<comment type="caution">
    <text evidence="1">The sequence shown here is derived from an EMBL/GenBank/DDBJ whole genome shotgun (WGS) entry which is preliminary data.</text>
</comment>
<dbReference type="AlphaFoldDB" id="A0A7W5GBT8"/>
<dbReference type="Proteomes" id="UP000518605">
    <property type="component" value="Unassembled WGS sequence"/>
</dbReference>
<accession>A0A7W5GBT8</accession>
<evidence type="ECO:0000313" key="2">
    <source>
        <dbReference type="Proteomes" id="UP000518605"/>
    </source>
</evidence>
<keyword evidence="2" id="KW-1185">Reference proteome</keyword>
<organism evidence="1 2">
    <name type="scientific">Paenibacillus endophyticus</name>
    <dbReference type="NCBI Taxonomy" id="1294268"/>
    <lineage>
        <taxon>Bacteria</taxon>
        <taxon>Bacillati</taxon>
        <taxon>Bacillota</taxon>
        <taxon>Bacilli</taxon>
        <taxon>Bacillales</taxon>
        <taxon>Paenibacillaceae</taxon>
        <taxon>Paenibacillus</taxon>
    </lineage>
</organism>
<protein>
    <submittedName>
        <fullName evidence="1">Uncharacterized protein</fullName>
    </submittedName>
</protein>
<evidence type="ECO:0000313" key="1">
    <source>
        <dbReference type="EMBL" id="MBB3154151.1"/>
    </source>
</evidence>
<proteinExistence type="predicted"/>
<reference evidence="1 2" key="1">
    <citation type="submission" date="2020-08" db="EMBL/GenBank/DDBJ databases">
        <title>Genomic Encyclopedia of Type Strains, Phase III (KMG-III): the genomes of soil and plant-associated and newly described type strains.</title>
        <authorList>
            <person name="Whitman W."/>
        </authorList>
    </citation>
    <scope>NUCLEOTIDE SEQUENCE [LARGE SCALE GENOMIC DNA]</scope>
    <source>
        <strain evidence="1 2">CECT 8234</strain>
    </source>
</reference>
<name>A0A7W5GBT8_9BACL</name>
<sequence length="73" mass="8721">MPSDRFLIKAAIPNKQGMAVFSRYIRMYMFSHLNVRIYFRETTAFATEDGASRLRLKYWKVYSKAIHSLYFSE</sequence>